<protein>
    <submittedName>
        <fullName evidence="1">Uncharacterized protein</fullName>
    </submittedName>
</protein>
<sequence>MNKLQKLSSEELKLSFDFEITRFENREFDITIHKLLRDIKYSDRFFEWFMEDLIFLLAQNKYQLRWDVATVYFSGVKNLDLSDSDYKEFTKLLTTSVTNFDIVVKN</sequence>
<accession>A0A449B6Q1</accession>
<gene>
    <name evidence="1" type="ORF">NCTC10179_00460</name>
</gene>
<keyword evidence="2" id="KW-1185">Reference proteome</keyword>
<name>A0A449B6Q1_9BACT</name>
<dbReference type="OrthoDB" id="398762at2"/>
<organism evidence="1 2">
    <name type="scientific">Mycoplasmopsis columboralis</name>
    <dbReference type="NCBI Taxonomy" id="171282"/>
    <lineage>
        <taxon>Bacteria</taxon>
        <taxon>Bacillati</taxon>
        <taxon>Mycoplasmatota</taxon>
        <taxon>Mycoplasmoidales</taxon>
        <taxon>Metamycoplasmataceae</taxon>
        <taxon>Mycoplasmopsis</taxon>
    </lineage>
</organism>
<dbReference type="Proteomes" id="UP000289497">
    <property type="component" value="Chromosome"/>
</dbReference>
<proteinExistence type="predicted"/>
<dbReference type="AlphaFoldDB" id="A0A449B6Q1"/>
<dbReference type="KEGG" id="mcou:NCTC10179_00460"/>
<reference evidence="1 2" key="1">
    <citation type="submission" date="2019-01" db="EMBL/GenBank/DDBJ databases">
        <authorList>
            <consortium name="Pathogen Informatics"/>
        </authorList>
    </citation>
    <scope>NUCLEOTIDE SEQUENCE [LARGE SCALE GENOMIC DNA]</scope>
    <source>
        <strain evidence="1 2">NCTC10179</strain>
    </source>
</reference>
<dbReference type="RefSeq" id="WP_036435052.1">
    <property type="nucleotide sequence ID" value="NZ_LR215039.1"/>
</dbReference>
<evidence type="ECO:0000313" key="2">
    <source>
        <dbReference type="Proteomes" id="UP000289497"/>
    </source>
</evidence>
<dbReference type="EMBL" id="LR215039">
    <property type="protein sequence ID" value="VEU76286.1"/>
    <property type="molecule type" value="Genomic_DNA"/>
</dbReference>
<evidence type="ECO:0000313" key="1">
    <source>
        <dbReference type="EMBL" id="VEU76286.1"/>
    </source>
</evidence>